<dbReference type="STRING" id="640205.SAMN05216381_2010"/>
<organism evidence="1 2">
    <name type="scientific">Phytopseudomonas seleniipraecipitans</name>
    <dbReference type="NCBI Taxonomy" id="640205"/>
    <lineage>
        <taxon>Bacteria</taxon>
        <taxon>Pseudomonadati</taxon>
        <taxon>Pseudomonadota</taxon>
        <taxon>Gammaproteobacteria</taxon>
        <taxon>Pseudomonadales</taxon>
        <taxon>Pseudomonadaceae</taxon>
        <taxon>Phytopseudomonas</taxon>
    </lineage>
</organism>
<dbReference type="Proteomes" id="UP000243378">
    <property type="component" value="Unassembled WGS sequence"/>
</dbReference>
<sequence length="109" mass="13100">MTELMGRFRQWLERRHLERQPVCKADDVTLKNIETEVGNRILDSLKAEGWRQVARYSPMAFDKGIDYDSYRLRRGLDELRLEWDNWFEWTLSGPSEIVEEIAERFSLHP</sequence>
<dbReference type="EMBL" id="FNBM01000003">
    <property type="protein sequence ID" value="SDF59741.1"/>
    <property type="molecule type" value="Genomic_DNA"/>
</dbReference>
<dbReference type="RefSeq" id="WP_244153391.1">
    <property type="nucleotide sequence ID" value="NZ_FNBM01000003.1"/>
</dbReference>
<protein>
    <submittedName>
        <fullName evidence="1">Uncharacterized protein</fullName>
    </submittedName>
</protein>
<evidence type="ECO:0000313" key="2">
    <source>
        <dbReference type="Proteomes" id="UP000243378"/>
    </source>
</evidence>
<accession>A0A1G7MDF2</accession>
<reference evidence="1 2" key="1">
    <citation type="submission" date="2016-10" db="EMBL/GenBank/DDBJ databases">
        <authorList>
            <person name="de Groot N.N."/>
        </authorList>
    </citation>
    <scope>NUCLEOTIDE SEQUENCE [LARGE SCALE GENOMIC DNA]</scope>
    <source>
        <strain evidence="1 2">LMG 25475</strain>
    </source>
</reference>
<dbReference type="AlphaFoldDB" id="A0A1G7MDF2"/>
<name>A0A1G7MDF2_9GAMM</name>
<proteinExistence type="predicted"/>
<gene>
    <name evidence="1" type="ORF">SAMN05216381_2010</name>
</gene>
<evidence type="ECO:0000313" key="1">
    <source>
        <dbReference type="EMBL" id="SDF59741.1"/>
    </source>
</evidence>